<dbReference type="InParanoid" id="E3MH46"/>
<dbReference type="InterPro" id="IPR035914">
    <property type="entry name" value="Sperma_CUB_dom_sf"/>
</dbReference>
<feature type="signal peptide" evidence="1">
    <location>
        <begin position="1"/>
        <end position="17"/>
    </location>
</feature>
<dbReference type="Pfam" id="PF02408">
    <property type="entry name" value="CUB_2"/>
    <property type="match status" value="2"/>
</dbReference>
<feature type="domain" description="CUB-like" evidence="2">
    <location>
        <begin position="20"/>
        <end position="140"/>
    </location>
</feature>
<dbReference type="SUPFAM" id="SSF49854">
    <property type="entry name" value="Spermadhesin, CUB domain"/>
    <property type="match status" value="1"/>
</dbReference>
<dbReference type="AlphaFoldDB" id="E3MH46"/>
<evidence type="ECO:0000256" key="1">
    <source>
        <dbReference type="SAM" id="SignalP"/>
    </source>
</evidence>
<dbReference type="eggNOG" id="ENOG502THJE">
    <property type="taxonomic scope" value="Eukaryota"/>
</dbReference>
<feature type="domain" description="CUB-like" evidence="2">
    <location>
        <begin position="143"/>
        <end position="257"/>
    </location>
</feature>
<dbReference type="EMBL" id="DS268444">
    <property type="protein sequence ID" value="EFP01651.1"/>
    <property type="molecule type" value="Genomic_DNA"/>
</dbReference>
<dbReference type="HOGENOM" id="CLU_025156_1_0_1"/>
<evidence type="ECO:0000313" key="3">
    <source>
        <dbReference type="EMBL" id="EFP01651.1"/>
    </source>
</evidence>
<sequence>MILKRLLLCFIITQAHENYLCNQIEDHQIFDGSTVYTPGKSIEMETISKSFNCIYKIRTPGNSTGNLYAEVELRNGIRGVNDYIRVIDADGNWDMMNNRTGIGGIPRTFLISPGGEMSIHVVTKFLFMNSKFSITVKYYRASCKIILDSEMFDGNIVYLPGPTLEPLPANFSCTYEIPAPADGLYARVTIIRGLDKPNDKITVIDITGEEIIIISTDVSDSNHPYWYVLPGSVLTMKVTTAIDSMNSSLLISVEYLKGNLKEFKSQIAHFDISANIGPTRIMRADSEINFVDMSTLRNERYDFCSITFLSDERIVLNHAFKGDTVRENPDRFVIDGTFSEQIKVYRLDTLDHWSFFQTKSKAITIVTFIDGFEGFVLNRKSESDKVNTKIKIIQFNSFQFYFMYAIATDPIYLYPFGMRASTPDAVMATEVVHFEARGILVQNLKIHSVG</sequence>
<evidence type="ECO:0000313" key="4">
    <source>
        <dbReference type="Proteomes" id="UP000008281"/>
    </source>
</evidence>
<accession>E3MH46</accession>
<name>E3MH46_CAERE</name>
<dbReference type="Proteomes" id="UP000008281">
    <property type="component" value="Unassembled WGS sequence"/>
</dbReference>
<organism evidence="4">
    <name type="scientific">Caenorhabditis remanei</name>
    <name type="common">Caenorhabditis vulgaris</name>
    <dbReference type="NCBI Taxonomy" id="31234"/>
    <lineage>
        <taxon>Eukaryota</taxon>
        <taxon>Metazoa</taxon>
        <taxon>Ecdysozoa</taxon>
        <taxon>Nematoda</taxon>
        <taxon>Chromadorea</taxon>
        <taxon>Rhabditida</taxon>
        <taxon>Rhabditina</taxon>
        <taxon>Rhabditomorpha</taxon>
        <taxon>Rhabditoidea</taxon>
        <taxon>Rhabditidae</taxon>
        <taxon>Peloderinae</taxon>
        <taxon>Caenorhabditis</taxon>
    </lineage>
</organism>
<keyword evidence="4" id="KW-1185">Reference proteome</keyword>
<feature type="chain" id="PRO_5003175765" description="CUB-like domain-containing protein" evidence="1">
    <location>
        <begin position="18"/>
        <end position="450"/>
    </location>
</feature>
<reference evidence="3" key="1">
    <citation type="submission" date="2007-07" db="EMBL/GenBank/DDBJ databases">
        <title>PCAP assembly of the Caenorhabditis remanei genome.</title>
        <authorList>
            <consortium name="The Caenorhabditis remanei Sequencing Consortium"/>
            <person name="Wilson R.K."/>
        </authorList>
    </citation>
    <scope>NUCLEOTIDE SEQUENCE [LARGE SCALE GENOMIC DNA]</scope>
    <source>
        <strain evidence="3">PB4641</strain>
    </source>
</reference>
<keyword evidence="1" id="KW-0732">Signal</keyword>
<gene>
    <name evidence="3" type="ORF">CRE_23368</name>
</gene>
<protein>
    <recommendedName>
        <fullName evidence="2">CUB-like domain-containing protein</fullName>
    </recommendedName>
</protein>
<dbReference type="InterPro" id="IPR003366">
    <property type="entry name" value="CUB-like_dom"/>
</dbReference>
<evidence type="ECO:0000259" key="2">
    <source>
        <dbReference type="Pfam" id="PF02408"/>
    </source>
</evidence>
<proteinExistence type="predicted"/>